<dbReference type="Proteomes" id="UP000483261">
    <property type="component" value="Unassembled WGS sequence"/>
</dbReference>
<dbReference type="AlphaFoldDB" id="A0A6M1QXU0"/>
<comment type="caution">
    <text evidence="1">The sequence shown here is derived from an EMBL/GenBank/DDBJ whole genome shotgun (WGS) entry which is preliminary data.</text>
</comment>
<name>A0A6M1QXU0_9ACTN</name>
<organism evidence="1 2">
    <name type="scientific">Nocardioides turkmenicus</name>
    <dbReference type="NCBI Taxonomy" id="2711220"/>
    <lineage>
        <taxon>Bacteria</taxon>
        <taxon>Bacillati</taxon>
        <taxon>Actinomycetota</taxon>
        <taxon>Actinomycetes</taxon>
        <taxon>Propionibacteriales</taxon>
        <taxon>Nocardioidaceae</taxon>
        <taxon>Nocardioides</taxon>
    </lineage>
</organism>
<evidence type="ECO:0000313" key="2">
    <source>
        <dbReference type="Proteomes" id="UP000483261"/>
    </source>
</evidence>
<accession>A0A6M1QXU0</accession>
<sequence>MTSEKTADEVFESLNGFDEIAIEKAFGEITSLKDKPMMFLRALLFTEHRREGKTDKEAKQAAMDATMRELTDYFRADEDIDAGEA</sequence>
<protein>
    <submittedName>
        <fullName evidence="1">Uncharacterized protein</fullName>
    </submittedName>
</protein>
<dbReference type="RefSeq" id="WP_165110396.1">
    <property type="nucleotide sequence ID" value="NZ_JAALAA010000005.1"/>
</dbReference>
<gene>
    <name evidence="1" type="ORF">G5C66_07830</name>
</gene>
<keyword evidence="2" id="KW-1185">Reference proteome</keyword>
<dbReference type="EMBL" id="JAALAA010000005">
    <property type="protein sequence ID" value="NGN92646.1"/>
    <property type="molecule type" value="Genomic_DNA"/>
</dbReference>
<evidence type="ECO:0000313" key="1">
    <source>
        <dbReference type="EMBL" id="NGN92646.1"/>
    </source>
</evidence>
<proteinExistence type="predicted"/>
<reference evidence="1 2" key="1">
    <citation type="submission" date="2020-02" db="EMBL/GenBank/DDBJ databases">
        <title>Whole-genome analyses of novel actinobacteria.</title>
        <authorList>
            <person name="Sahin N."/>
        </authorList>
    </citation>
    <scope>NUCLEOTIDE SEQUENCE [LARGE SCALE GENOMIC DNA]</scope>
    <source>
        <strain evidence="1 2">KC13</strain>
    </source>
</reference>